<dbReference type="InterPro" id="IPR049316">
    <property type="entry name" value="GDC-P_C"/>
</dbReference>
<dbReference type="GO" id="GO:0030170">
    <property type="term" value="F:pyridoxal phosphate binding"/>
    <property type="evidence" value="ECO:0007669"/>
    <property type="project" value="TreeGrafter"/>
</dbReference>
<name>A0A6J4V953_9BACT</name>
<dbReference type="GO" id="GO:0005960">
    <property type="term" value="C:glycine cleavage complex"/>
    <property type="evidence" value="ECO:0007669"/>
    <property type="project" value="TreeGrafter"/>
</dbReference>
<dbReference type="NCBIfam" id="NF003346">
    <property type="entry name" value="PRK04366.1"/>
    <property type="match status" value="1"/>
</dbReference>
<proteinExistence type="inferred from homology"/>
<dbReference type="CDD" id="cd00613">
    <property type="entry name" value="GDC-P"/>
    <property type="match status" value="1"/>
</dbReference>
<accession>A0A6J4V953</accession>
<evidence type="ECO:0000256" key="1">
    <source>
        <dbReference type="ARBA" id="ARBA00003788"/>
    </source>
</evidence>
<evidence type="ECO:0000259" key="7">
    <source>
        <dbReference type="Pfam" id="PF21478"/>
    </source>
</evidence>
<dbReference type="Pfam" id="PF00266">
    <property type="entry name" value="Aminotran_5"/>
    <property type="match status" value="1"/>
</dbReference>
<dbReference type="PANTHER" id="PTHR11773">
    <property type="entry name" value="GLYCINE DEHYDROGENASE, DECARBOXYLATING"/>
    <property type="match status" value="1"/>
</dbReference>
<sequence>MAVEPLIFELAKPGRRGVRYPAPDVPETELPAELLRDDLAWPEVSEIDVIRHYTRLSQKNHAVDTGFYPLGSCTMKYNPKINEAVARLPGFAAIHPYQDESTVQGALELMWELQEMLGEISGFAEVALQPAAGAHGELTGVTIIRAWHESRGDTGRTKILVPDSAHGTNPATAIMAGYQVVTIPSDARGNCDLEAIRAAVGPDTAGLMITNPNTLGLWDEHIEEIVELVHAAGGLVYNDGANFNAILGIVRPGDLGIDVMHYNLHKTFSTPHGGGGPGSGPVGVREDLAAFLPGPRVRRVEEGDEEPRHELFQPERTIGRVHGFHGNFGMMVRAYTYIRMHGAEGLRRVSEDAVLNANYLRVRLQERYRPAFDRTCMHECVFSASRQKANGVKALDIAKRLLDFGIHPPTVYFPLLVPEAMLMEPTETESIETLDHFVDAMLQIADEAEQTPEVVTGAPHTTEYKRLDEVAANRTLNLRWQPPVAEPAPEREAVAAD</sequence>
<keyword evidence="2 5" id="KW-0663">Pyridoxal phosphate</keyword>
<dbReference type="SUPFAM" id="SSF53383">
    <property type="entry name" value="PLP-dependent transferases"/>
    <property type="match status" value="1"/>
</dbReference>
<keyword evidence="3 5" id="KW-0560">Oxidoreductase</keyword>
<dbReference type="FunFam" id="3.40.640.10:FF:000224">
    <property type="entry name" value="Probable glycine dehydrogenase (decarboxylating) subunit 2"/>
    <property type="match status" value="1"/>
</dbReference>
<dbReference type="GO" id="GO:0004375">
    <property type="term" value="F:glycine dehydrogenase (decarboxylating) activity"/>
    <property type="evidence" value="ECO:0007669"/>
    <property type="project" value="UniProtKB-EC"/>
</dbReference>
<comment type="similarity">
    <text evidence="5">Belongs to the GcvP family. C-terminal subunit subfamily.</text>
</comment>
<evidence type="ECO:0000256" key="5">
    <source>
        <dbReference type="HAMAP-Rule" id="MF_00713"/>
    </source>
</evidence>
<reference evidence="8" key="1">
    <citation type="submission" date="2020-02" db="EMBL/GenBank/DDBJ databases">
        <authorList>
            <person name="Meier V. D."/>
        </authorList>
    </citation>
    <scope>NUCLEOTIDE SEQUENCE</scope>
    <source>
        <strain evidence="8">AVDCRST_MAG59</strain>
    </source>
</reference>
<dbReference type="GO" id="GO:0019464">
    <property type="term" value="P:glycine decarboxylation via glycine cleavage system"/>
    <property type="evidence" value="ECO:0007669"/>
    <property type="project" value="UniProtKB-UniRule"/>
</dbReference>
<dbReference type="GO" id="GO:0005829">
    <property type="term" value="C:cytosol"/>
    <property type="evidence" value="ECO:0007669"/>
    <property type="project" value="TreeGrafter"/>
</dbReference>
<feature type="domain" description="Glycine dehydrogenase C-terminal" evidence="7">
    <location>
        <begin position="350"/>
        <end position="451"/>
    </location>
</feature>
<dbReference type="HAMAP" id="MF_00713">
    <property type="entry name" value="GcvPB"/>
    <property type="match status" value="1"/>
</dbReference>
<feature type="domain" description="Aminotransferase class V" evidence="6">
    <location>
        <begin position="153"/>
        <end position="273"/>
    </location>
</feature>
<gene>
    <name evidence="5" type="primary">gcvPB</name>
    <name evidence="8" type="ORF">AVDCRST_MAG59-3413</name>
</gene>
<dbReference type="Gene3D" id="3.90.1150.10">
    <property type="entry name" value="Aspartate Aminotransferase, domain 1"/>
    <property type="match status" value="1"/>
</dbReference>
<dbReference type="InterPro" id="IPR000192">
    <property type="entry name" value="Aminotrans_V_dom"/>
</dbReference>
<dbReference type="GO" id="GO:0016594">
    <property type="term" value="F:glycine binding"/>
    <property type="evidence" value="ECO:0007669"/>
    <property type="project" value="TreeGrafter"/>
</dbReference>
<organism evidence="8">
    <name type="scientific">uncultured Thermomicrobiales bacterium</name>
    <dbReference type="NCBI Taxonomy" id="1645740"/>
    <lineage>
        <taxon>Bacteria</taxon>
        <taxon>Pseudomonadati</taxon>
        <taxon>Thermomicrobiota</taxon>
        <taxon>Thermomicrobia</taxon>
        <taxon>Thermomicrobiales</taxon>
        <taxon>environmental samples</taxon>
    </lineage>
</organism>
<dbReference type="EC" id="1.4.4.2" evidence="5"/>
<comment type="subunit">
    <text evidence="5">The glycine cleavage system is composed of four proteins: P, T, L and H. In this organism, the P 'protein' is a heterodimer of two subunits.</text>
</comment>
<dbReference type="InterPro" id="IPR015421">
    <property type="entry name" value="PyrdxlP-dep_Trfase_major"/>
</dbReference>
<comment type="cofactor">
    <cofactor evidence="5">
        <name>pyridoxal 5'-phosphate</name>
        <dbReference type="ChEBI" id="CHEBI:597326"/>
    </cofactor>
</comment>
<dbReference type="InterPro" id="IPR020581">
    <property type="entry name" value="GDC_P"/>
</dbReference>
<dbReference type="EMBL" id="CADCWF010000248">
    <property type="protein sequence ID" value="CAA9569931.1"/>
    <property type="molecule type" value="Genomic_DNA"/>
</dbReference>
<comment type="function">
    <text evidence="1 5">The glycine cleavage system catalyzes the degradation of glycine. The P protein binds the alpha-amino group of glycine through its pyridoxal phosphate cofactor; CO(2) is released and the remaining methylamine moiety is then transferred to the lipoamide cofactor of the H protein.</text>
</comment>
<dbReference type="AlphaFoldDB" id="A0A6J4V953"/>
<evidence type="ECO:0000256" key="4">
    <source>
        <dbReference type="ARBA" id="ARBA00049026"/>
    </source>
</evidence>
<comment type="catalytic activity">
    <reaction evidence="4 5">
        <text>N(6)-[(R)-lipoyl]-L-lysyl-[glycine-cleavage complex H protein] + glycine + H(+) = N(6)-[(R)-S(8)-aminomethyldihydrolipoyl]-L-lysyl-[glycine-cleavage complex H protein] + CO2</text>
        <dbReference type="Rhea" id="RHEA:24304"/>
        <dbReference type="Rhea" id="RHEA-COMP:10494"/>
        <dbReference type="Rhea" id="RHEA-COMP:10495"/>
        <dbReference type="ChEBI" id="CHEBI:15378"/>
        <dbReference type="ChEBI" id="CHEBI:16526"/>
        <dbReference type="ChEBI" id="CHEBI:57305"/>
        <dbReference type="ChEBI" id="CHEBI:83099"/>
        <dbReference type="ChEBI" id="CHEBI:83143"/>
        <dbReference type="EC" id="1.4.4.2"/>
    </reaction>
</comment>
<evidence type="ECO:0000259" key="6">
    <source>
        <dbReference type="Pfam" id="PF00266"/>
    </source>
</evidence>
<protein>
    <recommendedName>
        <fullName evidence="5">Probable glycine dehydrogenase (decarboxylating) subunit 2</fullName>
        <ecNumber evidence="5">1.4.4.2</ecNumber>
    </recommendedName>
    <alternativeName>
        <fullName evidence="5">Glycine cleavage system P-protein subunit 2</fullName>
    </alternativeName>
    <alternativeName>
        <fullName evidence="5">Glycine decarboxylase subunit 2</fullName>
    </alternativeName>
    <alternativeName>
        <fullName evidence="5">Glycine dehydrogenase (aminomethyl-transferring) subunit 2</fullName>
    </alternativeName>
</protein>
<evidence type="ECO:0000256" key="2">
    <source>
        <dbReference type="ARBA" id="ARBA00022898"/>
    </source>
</evidence>
<dbReference type="InterPro" id="IPR015422">
    <property type="entry name" value="PyrdxlP-dep_Trfase_small"/>
</dbReference>
<dbReference type="PANTHER" id="PTHR11773:SF1">
    <property type="entry name" value="GLYCINE DEHYDROGENASE (DECARBOXYLATING), MITOCHONDRIAL"/>
    <property type="match status" value="1"/>
</dbReference>
<feature type="modified residue" description="N6-(pyridoxal phosphate)lysine" evidence="5">
    <location>
        <position position="266"/>
    </location>
</feature>
<dbReference type="Gene3D" id="6.20.440.10">
    <property type="match status" value="1"/>
</dbReference>
<dbReference type="InterPro" id="IPR023012">
    <property type="entry name" value="GcvPB"/>
</dbReference>
<dbReference type="Gene3D" id="3.40.640.10">
    <property type="entry name" value="Type I PLP-dependent aspartate aminotransferase-like (Major domain)"/>
    <property type="match status" value="1"/>
</dbReference>
<dbReference type="InterPro" id="IPR015424">
    <property type="entry name" value="PyrdxlP-dep_Trfase"/>
</dbReference>
<dbReference type="Pfam" id="PF21478">
    <property type="entry name" value="GcvP2_C"/>
    <property type="match status" value="1"/>
</dbReference>
<dbReference type="FunFam" id="3.90.1150.10:FF:000014">
    <property type="entry name" value="Probable glycine dehydrogenase (decarboxylating) subunit 2"/>
    <property type="match status" value="1"/>
</dbReference>
<evidence type="ECO:0000313" key="8">
    <source>
        <dbReference type="EMBL" id="CAA9569931.1"/>
    </source>
</evidence>
<evidence type="ECO:0000256" key="3">
    <source>
        <dbReference type="ARBA" id="ARBA00023002"/>
    </source>
</evidence>